<evidence type="ECO:0000313" key="5">
    <source>
        <dbReference type="Proteomes" id="UP000075374"/>
    </source>
</evidence>
<dbReference type="AlphaFoldDB" id="A0A151ANJ6"/>
<comment type="caution">
    <text evidence="4">The sequence shown here is derived from an EMBL/GenBank/DDBJ whole genome shotgun (WGS) entry which is preliminary data.</text>
</comment>
<protein>
    <submittedName>
        <fullName evidence="4">2-iminoacetate synthase</fullName>
        <ecNumber evidence="4">4.1.99.19</ecNumber>
    </submittedName>
</protein>
<gene>
    <name evidence="4" type="primary">thiH_1</name>
    <name evidence="4" type="ORF">CLCOL_13330</name>
</gene>
<dbReference type="EC" id="4.1.99.19" evidence="4"/>
<dbReference type="InterPro" id="IPR013785">
    <property type="entry name" value="Aldolase_TIM"/>
</dbReference>
<keyword evidence="2" id="KW-0411">Iron-sulfur</keyword>
<organism evidence="4 5">
    <name type="scientific">Clostridium colicanis DSM 13634</name>
    <dbReference type="NCBI Taxonomy" id="1121305"/>
    <lineage>
        <taxon>Bacteria</taxon>
        <taxon>Bacillati</taxon>
        <taxon>Bacillota</taxon>
        <taxon>Clostridia</taxon>
        <taxon>Eubacteriales</taxon>
        <taxon>Clostridiaceae</taxon>
        <taxon>Clostridium</taxon>
    </lineage>
</organism>
<proteinExistence type="predicted"/>
<evidence type="ECO:0000256" key="1">
    <source>
        <dbReference type="ARBA" id="ARBA00001966"/>
    </source>
</evidence>
<dbReference type="Pfam" id="PF06968">
    <property type="entry name" value="BATS"/>
    <property type="match status" value="1"/>
</dbReference>
<keyword evidence="2" id="KW-0004">4Fe-4S</keyword>
<dbReference type="EMBL" id="LTBB01000005">
    <property type="protein sequence ID" value="KYH29196.1"/>
    <property type="molecule type" value="Genomic_DNA"/>
</dbReference>
<keyword evidence="5" id="KW-1185">Reference proteome</keyword>
<dbReference type="PANTHER" id="PTHR43583:SF1">
    <property type="entry name" value="2-IMINOACETATE SYNTHASE"/>
    <property type="match status" value="1"/>
</dbReference>
<comment type="cofactor">
    <cofactor evidence="1">
        <name>[4Fe-4S] cluster</name>
        <dbReference type="ChEBI" id="CHEBI:49883"/>
    </cofactor>
</comment>
<accession>A0A151ANJ6</accession>
<keyword evidence="2" id="KW-0479">Metal-binding</keyword>
<dbReference type="InterPro" id="IPR010722">
    <property type="entry name" value="BATS_dom"/>
</dbReference>
<dbReference type="Proteomes" id="UP000075374">
    <property type="component" value="Unassembled WGS sequence"/>
</dbReference>
<dbReference type="GO" id="GO:0051539">
    <property type="term" value="F:4 iron, 4 sulfur cluster binding"/>
    <property type="evidence" value="ECO:0007669"/>
    <property type="project" value="UniProtKB-KW"/>
</dbReference>
<dbReference type="PATRIC" id="fig|1121305.3.peg.1338"/>
<keyword evidence="2" id="KW-0408">Iron</keyword>
<dbReference type="PANTHER" id="PTHR43583">
    <property type="entry name" value="2-IMINOACETATE SYNTHASE"/>
    <property type="match status" value="1"/>
</dbReference>
<keyword evidence="4" id="KW-0456">Lyase</keyword>
<dbReference type="GO" id="GO:0036355">
    <property type="term" value="F:2-iminoacetate synthase activity"/>
    <property type="evidence" value="ECO:0007669"/>
    <property type="project" value="UniProtKB-EC"/>
</dbReference>
<feature type="domain" description="Biotin and thiamin synthesis-associated" evidence="3">
    <location>
        <begin position="41"/>
        <end position="144"/>
    </location>
</feature>
<evidence type="ECO:0000256" key="2">
    <source>
        <dbReference type="ARBA" id="ARBA00022485"/>
    </source>
</evidence>
<evidence type="ECO:0000259" key="3">
    <source>
        <dbReference type="SMART" id="SM00876"/>
    </source>
</evidence>
<sequence length="152" mass="17115">MRTINIGALLGLDKWRRESFFTGLHADYLQDNYPDIEISVSFPRIKPSAGCFKPKYEVTDKNLVQAMLALRLFMPRAGITLSTRENAKLRNNVIGLGVTKMSAGSCTAVGGYSDKSKSEAQFDISDGRNVEEIRQLIYSKGYQPVFKDWQQI</sequence>
<reference evidence="4 5" key="1">
    <citation type="submission" date="2016-02" db="EMBL/GenBank/DDBJ databases">
        <title>Genome sequence of Clostridium colicanis DSM 13634.</title>
        <authorList>
            <person name="Poehlein A."/>
            <person name="Daniel R."/>
        </authorList>
    </citation>
    <scope>NUCLEOTIDE SEQUENCE [LARGE SCALE GENOMIC DNA]</scope>
    <source>
        <strain evidence="4 5">DSM 13634</strain>
    </source>
</reference>
<dbReference type="SUPFAM" id="SSF102114">
    <property type="entry name" value="Radical SAM enzymes"/>
    <property type="match status" value="1"/>
</dbReference>
<dbReference type="STRING" id="1121305.CLCOL_13330"/>
<dbReference type="SMART" id="SM00876">
    <property type="entry name" value="BATS"/>
    <property type="match status" value="1"/>
</dbReference>
<dbReference type="InterPro" id="IPR058240">
    <property type="entry name" value="rSAM_sf"/>
</dbReference>
<dbReference type="InterPro" id="IPR034428">
    <property type="entry name" value="ThiH/NoCL/HydG-like"/>
</dbReference>
<name>A0A151ANJ6_9CLOT</name>
<evidence type="ECO:0000313" key="4">
    <source>
        <dbReference type="EMBL" id="KYH29196.1"/>
    </source>
</evidence>
<dbReference type="Gene3D" id="3.20.20.70">
    <property type="entry name" value="Aldolase class I"/>
    <property type="match status" value="1"/>
</dbReference>